<dbReference type="EMBL" id="CP010904">
    <property type="protein sequence ID" value="AKJ65450.1"/>
    <property type="molecule type" value="Genomic_DNA"/>
</dbReference>
<dbReference type="AlphaFoldDB" id="A0A0G3EL06"/>
<sequence>MDMDFNNMGFSVPQSNTLSGFGSAISVGGNYYRFDQSTPRRLTDMSALHSDWKAVGNDFSSCMSSLPAGFRR</sequence>
<organism evidence="1 2">
    <name type="scientific">Kiritimatiella glycovorans</name>
    <dbReference type="NCBI Taxonomy" id="1307763"/>
    <lineage>
        <taxon>Bacteria</taxon>
        <taxon>Pseudomonadati</taxon>
        <taxon>Kiritimatiellota</taxon>
        <taxon>Kiritimatiellia</taxon>
        <taxon>Kiritimatiellales</taxon>
        <taxon>Kiritimatiellaceae</taxon>
        <taxon>Kiritimatiella</taxon>
    </lineage>
</organism>
<keyword evidence="2" id="KW-1185">Reference proteome</keyword>
<dbReference type="OrthoDB" id="3035737at2"/>
<accession>A0A0G3EL06</accession>
<proteinExistence type="predicted"/>
<name>A0A0G3EL06_9BACT</name>
<reference evidence="2" key="1">
    <citation type="submission" date="2015-02" db="EMBL/GenBank/DDBJ databases">
        <title>Description and complete genome sequence of the first cultured representative of the subdivision 5 of the Verrucomicrobia phylum.</title>
        <authorList>
            <person name="Spring S."/>
            <person name="Bunk B."/>
            <person name="Sproer C."/>
            <person name="Klenk H.-P."/>
        </authorList>
    </citation>
    <scope>NUCLEOTIDE SEQUENCE [LARGE SCALE GENOMIC DNA]</scope>
    <source>
        <strain evidence="2">L21-Fru-AB</strain>
    </source>
</reference>
<protein>
    <submittedName>
        <fullName evidence="1">Uncharacterized protein</fullName>
    </submittedName>
</protein>
<evidence type="ECO:0000313" key="1">
    <source>
        <dbReference type="EMBL" id="AKJ65450.1"/>
    </source>
</evidence>
<reference evidence="1 2" key="2">
    <citation type="journal article" date="2016" name="ISME J.">
        <title>Characterization of the first cultured representative of Verrucomicrobia subdivision 5 indicates the proposal of a novel phylum.</title>
        <authorList>
            <person name="Spring S."/>
            <person name="Bunk B."/>
            <person name="Sproer C."/>
            <person name="Schumann P."/>
            <person name="Rohde M."/>
            <person name="Tindall B.J."/>
            <person name="Klenk H.P."/>
        </authorList>
    </citation>
    <scope>NUCLEOTIDE SEQUENCE [LARGE SCALE GENOMIC DNA]</scope>
    <source>
        <strain evidence="1 2">L21-Fru-AB</strain>
    </source>
</reference>
<dbReference type="RefSeq" id="WP_052882674.1">
    <property type="nucleotide sequence ID" value="NZ_CP010904.1"/>
</dbReference>
<gene>
    <name evidence="1" type="ORF">L21SP4_02223</name>
</gene>
<evidence type="ECO:0000313" key="2">
    <source>
        <dbReference type="Proteomes" id="UP000035268"/>
    </source>
</evidence>
<dbReference type="Proteomes" id="UP000035268">
    <property type="component" value="Chromosome"/>
</dbReference>
<dbReference type="KEGG" id="vbl:L21SP4_02223"/>